<name>A0ABU5QFK9_9BACT</name>
<protein>
    <submittedName>
        <fullName evidence="2">Uncharacterized protein</fullName>
    </submittedName>
</protein>
<dbReference type="RefSeq" id="WP_323298789.1">
    <property type="nucleotide sequence ID" value="NZ_JAYFUM010000029.1"/>
</dbReference>
<proteinExistence type="predicted"/>
<gene>
    <name evidence="2" type="ORF">VB248_20940</name>
</gene>
<comment type="caution">
    <text evidence="2">The sequence shown here is derived from an EMBL/GenBank/DDBJ whole genome shotgun (WGS) entry which is preliminary data.</text>
</comment>
<evidence type="ECO:0000313" key="3">
    <source>
        <dbReference type="Proteomes" id="UP001302949"/>
    </source>
</evidence>
<keyword evidence="3" id="KW-1185">Reference proteome</keyword>
<keyword evidence="1" id="KW-0732">Signal</keyword>
<feature type="signal peptide" evidence="1">
    <location>
        <begin position="1"/>
        <end position="18"/>
    </location>
</feature>
<dbReference type="EMBL" id="JAYFUM010000029">
    <property type="protein sequence ID" value="MEA5141634.1"/>
    <property type="molecule type" value="Genomic_DNA"/>
</dbReference>
<sequence length="267" mass="30822">MKKIILLMYLVSSMLANAQTADKELQKAEEFFKTANVITYNEDYDPYDYVGSLIYFKKEKPNEFKVFKLISSDIKGITRIEKGEIIYQKMHTKEDVSQAKFLGIFNSKVSNKNLLEVVLTKNYSLEAPNVFDNLDLYTRINSISKMLISQGYTVEYVWKVNVNQLTSRLFKEGNIQAGLNYQVQGDTKIYNQTEDFMRKSLFTLQTFDASILIPKVAEDINKLLTNKNNKSMSLDGFDKIIHPETKTNPKTSDYKIADKVEFVSEIK</sequence>
<organism evidence="2 3">
    <name type="scientific">Arcicella rigui</name>
    <dbReference type="NCBI Taxonomy" id="797020"/>
    <lineage>
        <taxon>Bacteria</taxon>
        <taxon>Pseudomonadati</taxon>
        <taxon>Bacteroidota</taxon>
        <taxon>Cytophagia</taxon>
        <taxon>Cytophagales</taxon>
        <taxon>Flectobacillaceae</taxon>
        <taxon>Arcicella</taxon>
    </lineage>
</organism>
<accession>A0ABU5QFK9</accession>
<feature type="chain" id="PRO_5045254261" evidence="1">
    <location>
        <begin position="19"/>
        <end position="267"/>
    </location>
</feature>
<reference evidence="2 3" key="1">
    <citation type="submission" date="2023-12" db="EMBL/GenBank/DDBJ databases">
        <title>Novel species of the genus Arcicella isolated from rivers.</title>
        <authorList>
            <person name="Lu H."/>
        </authorList>
    </citation>
    <scope>NUCLEOTIDE SEQUENCE [LARGE SCALE GENOMIC DNA]</scope>
    <source>
        <strain evidence="2 3">KCTC 23307</strain>
    </source>
</reference>
<evidence type="ECO:0000313" key="2">
    <source>
        <dbReference type="EMBL" id="MEA5141634.1"/>
    </source>
</evidence>
<evidence type="ECO:0000256" key="1">
    <source>
        <dbReference type="SAM" id="SignalP"/>
    </source>
</evidence>
<dbReference type="Proteomes" id="UP001302949">
    <property type="component" value="Unassembled WGS sequence"/>
</dbReference>